<evidence type="ECO:0000313" key="5">
    <source>
        <dbReference type="Proteomes" id="UP000017840"/>
    </source>
</evidence>
<evidence type="ECO:0000313" key="4">
    <source>
        <dbReference type="EMBL" id="ESP88246.1"/>
    </source>
</evidence>
<dbReference type="Proteomes" id="UP000017840">
    <property type="component" value="Unassembled WGS sequence"/>
</dbReference>
<dbReference type="RefSeq" id="WP_023394597.1">
    <property type="nucleotide sequence ID" value="NZ_ASGZ01000031.1"/>
</dbReference>
<sequence>MSRDDRAGGGGDGEGDARGFDADAGTDADPAAAADDAFAALGSETRLRTLRTLAAADEPPTFTDLFEASGEETTAGFAYHLRQLTDRYVRKGEETERYHLTYAGRQVARALAAGTYTERVDRDPEPMAGDCPVCDAAALSARVADNYVAVACTDCGRELLSLPFPPSGVRGRDADAVLDAFDAHHRTRFRLLADGVCPDCAGRARGRIEFAETPGLPGEASRPVLAGTCADCEFRVRAPVSLALVEHPAVVAFFETHGESVRDRPVWNLGPEWGETVLSREPPAVRVSVRLDDERLSLLVGDGPTVVDTERASVDGDTAEGRPDADERGPNGEPEGRSGGTKPVDANDSEGDPAGATADDYEATTAGSS</sequence>
<organism evidence="4 5">
    <name type="scientific">Candidatus Halobonum tyrrellensis G22</name>
    <dbReference type="NCBI Taxonomy" id="1324957"/>
    <lineage>
        <taxon>Archaea</taxon>
        <taxon>Methanobacteriati</taxon>
        <taxon>Methanobacteriota</taxon>
        <taxon>Stenosarchaea group</taxon>
        <taxon>Halobacteria</taxon>
        <taxon>Halobacteriales</taxon>
        <taxon>Haloferacaceae</taxon>
        <taxon>Candidatus Halobonum</taxon>
    </lineage>
</organism>
<reference evidence="4 5" key="1">
    <citation type="journal article" date="2013" name="Genome Announc.">
        <title>Draft Genome Sequence of 'Candidatus Halobonum tyrrellensis' Strain G22, Isolated from the Hypersaline Waters of Lake Tyrrell, Australia.</title>
        <authorList>
            <person name="Ugalde J.A."/>
            <person name="Narasingarao P."/>
            <person name="Kuo S."/>
            <person name="Podell S."/>
            <person name="Allen E.E."/>
        </authorList>
    </citation>
    <scope>NUCLEOTIDE SEQUENCE [LARGE SCALE GENOMIC DNA]</scope>
    <source>
        <strain evidence="4 5">G22</strain>
    </source>
</reference>
<feature type="domain" description="DUF7351" evidence="3">
    <location>
        <begin position="129"/>
        <end position="306"/>
    </location>
</feature>
<accession>V4GT16</accession>
<comment type="caution">
    <text evidence="4">The sequence shown here is derived from an EMBL/GenBank/DDBJ whole genome shotgun (WGS) entry which is preliminary data.</text>
</comment>
<gene>
    <name evidence="4" type="ORF">K933_10068</name>
</gene>
<dbReference type="Gene3D" id="1.10.10.10">
    <property type="entry name" value="Winged helix-like DNA-binding domain superfamily/Winged helix DNA-binding domain"/>
    <property type="match status" value="1"/>
</dbReference>
<dbReference type="STRING" id="1324957.K933_10068"/>
<dbReference type="Pfam" id="PF24042">
    <property type="entry name" value="DUF7351"/>
    <property type="match status" value="1"/>
</dbReference>
<evidence type="ECO:0000259" key="2">
    <source>
        <dbReference type="Pfam" id="PF24038"/>
    </source>
</evidence>
<proteinExistence type="predicted"/>
<dbReference type="Pfam" id="PF24038">
    <property type="entry name" value="DUF7347"/>
    <property type="match status" value="1"/>
</dbReference>
<name>V4GT16_9EURY</name>
<dbReference type="InterPro" id="IPR055771">
    <property type="entry name" value="DUF7347"/>
</dbReference>
<feature type="compositionally biased region" description="Low complexity" evidence="1">
    <location>
        <begin position="22"/>
        <end position="31"/>
    </location>
</feature>
<dbReference type="InterPro" id="IPR036388">
    <property type="entry name" value="WH-like_DNA-bd_sf"/>
</dbReference>
<keyword evidence="5" id="KW-1185">Reference proteome</keyword>
<feature type="domain" description="DUF7347" evidence="2">
    <location>
        <begin position="35"/>
        <end position="111"/>
    </location>
</feature>
<evidence type="ECO:0000259" key="3">
    <source>
        <dbReference type="Pfam" id="PF24042"/>
    </source>
</evidence>
<dbReference type="OrthoDB" id="8482at2157"/>
<dbReference type="AlphaFoldDB" id="V4GT16"/>
<dbReference type="SUPFAM" id="SSF46785">
    <property type="entry name" value="Winged helix' DNA-binding domain"/>
    <property type="match status" value="1"/>
</dbReference>
<evidence type="ECO:0000256" key="1">
    <source>
        <dbReference type="SAM" id="MobiDB-lite"/>
    </source>
</evidence>
<feature type="region of interest" description="Disordered" evidence="1">
    <location>
        <begin position="302"/>
        <end position="369"/>
    </location>
</feature>
<feature type="compositionally biased region" description="Basic and acidic residues" evidence="1">
    <location>
        <begin position="308"/>
        <end position="336"/>
    </location>
</feature>
<dbReference type="InterPro" id="IPR055775">
    <property type="entry name" value="DUF7351"/>
</dbReference>
<dbReference type="EMBL" id="ASGZ01000031">
    <property type="protein sequence ID" value="ESP88246.1"/>
    <property type="molecule type" value="Genomic_DNA"/>
</dbReference>
<dbReference type="eggNOG" id="arCOG03860">
    <property type="taxonomic scope" value="Archaea"/>
</dbReference>
<dbReference type="InterPro" id="IPR036390">
    <property type="entry name" value="WH_DNA-bd_sf"/>
</dbReference>
<feature type="region of interest" description="Disordered" evidence="1">
    <location>
        <begin position="1"/>
        <end position="31"/>
    </location>
</feature>
<protein>
    <submittedName>
        <fullName evidence="4">ArsR family transcriptional regulator</fullName>
    </submittedName>
</protein>